<protein>
    <submittedName>
        <fullName evidence="3">Acyltransferase family protein</fullName>
    </submittedName>
</protein>
<name>A0A7T9UGP1_9GAMM</name>
<feature type="transmembrane region" description="Helical" evidence="1">
    <location>
        <begin position="124"/>
        <end position="141"/>
    </location>
</feature>
<keyword evidence="3" id="KW-0012">Acyltransferase</keyword>
<dbReference type="RefSeq" id="WP_004998115.1">
    <property type="nucleotide sequence ID" value="NZ_BKVT01000005.1"/>
</dbReference>
<feature type="transmembrane region" description="Helical" evidence="1">
    <location>
        <begin position="216"/>
        <end position="236"/>
    </location>
</feature>
<dbReference type="InterPro" id="IPR052734">
    <property type="entry name" value="Nod_factor_acetyltransferase"/>
</dbReference>
<evidence type="ECO:0000259" key="2">
    <source>
        <dbReference type="Pfam" id="PF01757"/>
    </source>
</evidence>
<feature type="transmembrane region" description="Helical" evidence="1">
    <location>
        <begin position="12"/>
        <end position="30"/>
    </location>
</feature>
<feature type="transmembrane region" description="Helical" evidence="1">
    <location>
        <begin position="280"/>
        <end position="298"/>
    </location>
</feature>
<evidence type="ECO:0000256" key="1">
    <source>
        <dbReference type="SAM" id="Phobius"/>
    </source>
</evidence>
<dbReference type="EMBL" id="CP068176">
    <property type="protein sequence ID" value="QQT85534.1"/>
    <property type="molecule type" value="Genomic_DNA"/>
</dbReference>
<evidence type="ECO:0000313" key="4">
    <source>
        <dbReference type="Proteomes" id="UP000595320"/>
    </source>
</evidence>
<feature type="transmembrane region" description="Helical" evidence="1">
    <location>
        <begin position="177"/>
        <end position="196"/>
    </location>
</feature>
<keyword evidence="3" id="KW-0808">Transferase</keyword>
<keyword evidence="1" id="KW-0472">Membrane</keyword>
<sequence>MRNPHLDKVKGLLIFLVVLGHGLERFIGWINPNSALLAFIYSFHMPAFIFVSGLLFKNHKLFEKILFFAVLAVLFQILYFCFESFWQHTQNWLHWVIKPYWILWYLWGMVAWSLITPLLMKTHYPLLIAIFASLGIGLSPFNNYLFSIGRIFVFLPFFVAGALYGKSFLHCIQNTKYSLWITAASIIISITLLALLRPNPYWLYGSLSYQQLQVEAVHGVLTRLWLLIIASCGIIASLTYASKLPDILRSMGENTLAIYLLHGFFIIILTKLITFTSMNWMLNLAFCLFISILLCVILKARFLSRSIQYTAMHITQFLLKLMQYFYTRFL</sequence>
<feature type="transmembrane region" description="Helical" evidence="1">
    <location>
        <begin position="147"/>
        <end position="165"/>
    </location>
</feature>
<feature type="transmembrane region" description="Helical" evidence="1">
    <location>
        <begin position="65"/>
        <end position="86"/>
    </location>
</feature>
<dbReference type="InterPro" id="IPR002656">
    <property type="entry name" value="Acyl_transf_3_dom"/>
</dbReference>
<dbReference type="PANTHER" id="PTHR37312">
    <property type="entry name" value="MEMBRANE-BOUND ACYLTRANSFERASE YKRP-RELATED"/>
    <property type="match status" value="1"/>
</dbReference>
<dbReference type="GeneID" id="66212707"/>
<gene>
    <name evidence="3" type="ORF">I6I53_11550</name>
</gene>
<dbReference type="Proteomes" id="UP000595320">
    <property type="component" value="Chromosome"/>
</dbReference>
<reference evidence="3 4" key="1">
    <citation type="submission" date="2021-01" db="EMBL/GenBank/DDBJ databases">
        <title>FDA dAtabase for Regulatory Grade micrObial Sequences (FDA-ARGOS): Supporting development and validation of Infectious Disease Dx tests.</title>
        <authorList>
            <person name="Sproer C."/>
            <person name="Gronow S."/>
            <person name="Severitt S."/>
            <person name="Schroder I."/>
            <person name="Tallon L."/>
            <person name="Sadzewicz L."/>
            <person name="Zhao X."/>
            <person name="Boylan J."/>
            <person name="Ott S."/>
            <person name="Bowen H."/>
            <person name="Vavikolanu K."/>
            <person name="Mehta A."/>
            <person name="Aluvathingal J."/>
            <person name="Nadendla S."/>
            <person name="Lowell S."/>
            <person name="Myers T."/>
            <person name="Yan Y."/>
            <person name="Sichtig H."/>
        </authorList>
    </citation>
    <scope>NUCLEOTIDE SEQUENCE [LARGE SCALE GENOMIC DNA]</scope>
    <source>
        <strain evidence="3 4">FDAARGOS_1096</strain>
    </source>
</reference>
<dbReference type="Pfam" id="PF01757">
    <property type="entry name" value="Acyl_transf_3"/>
    <property type="match status" value="1"/>
</dbReference>
<feature type="transmembrane region" description="Helical" evidence="1">
    <location>
        <begin position="36"/>
        <end position="56"/>
    </location>
</feature>
<organism evidence="3 4">
    <name type="scientific">Acinetobacter ursingii</name>
    <dbReference type="NCBI Taxonomy" id="108980"/>
    <lineage>
        <taxon>Bacteria</taxon>
        <taxon>Pseudomonadati</taxon>
        <taxon>Pseudomonadota</taxon>
        <taxon>Gammaproteobacteria</taxon>
        <taxon>Moraxellales</taxon>
        <taxon>Moraxellaceae</taxon>
        <taxon>Acinetobacter</taxon>
    </lineage>
</organism>
<proteinExistence type="predicted"/>
<dbReference type="AlphaFoldDB" id="A0A7T9UGP1"/>
<accession>A0A7T9UGP1</accession>
<feature type="domain" description="Acyltransferase 3" evidence="2">
    <location>
        <begin position="6"/>
        <end position="298"/>
    </location>
</feature>
<evidence type="ECO:0000313" key="3">
    <source>
        <dbReference type="EMBL" id="QQT85534.1"/>
    </source>
</evidence>
<keyword evidence="1" id="KW-1133">Transmembrane helix</keyword>
<dbReference type="GO" id="GO:0016747">
    <property type="term" value="F:acyltransferase activity, transferring groups other than amino-acyl groups"/>
    <property type="evidence" value="ECO:0007669"/>
    <property type="project" value="InterPro"/>
</dbReference>
<dbReference type="PANTHER" id="PTHR37312:SF1">
    <property type="entry name" value="MEMBRANE-BOUND ACYLTRANSFERASE YKRP-RELATED"/>
    <property type="match status" value="1"/>
</dbReference>
<keyword evidence="1" id="KW-0812">Transmembrane</keyword>
<feature type="transmembrane region" description="Helical" evidence="1">
    <location>
        <begin position="256"/>
        <end position="274"/>
    </location>
</feature>